<keyword evidence="1" id="KW-1133">Transmembrane helix</keyword>
<proteinExistence type="predicted"/>
<name>A0ABU2M0T1_9ACTN</name>
<sequence>MPERPDVARLLRGAAEGHRPDRERMLARVTAGAPRRAPRVGVGWGRVLGAVVALVVTLGAASLAVRSTGAGGGDAEPPAAAAPVLSTSARVNAGSNPYWSQSDLTVVVGRPLTSFSVELRVVAGDGVRGTGAWRTLPEEDFELTTTLTDDLLVFRWELRPGAVVPAGEHVFAGQYDHDLGARDASGDRFLVEGTGPEGPVSASGTFG</sequence>
<dbReference type="Proteomes" id="UP001183420">
    <property type="component" value="Unassembled WGS sequence"/>
</dbReference>
<evidence type="ECO:0000313" key="3">
    <source>
        <dbReference type="Proteomes" id="UP001183420"/>
    </source>
</evidence>
<protein>
    <submittedName>
        <fullName evidence="2">Uncharacterized protein</fullName>
    </submittedName>
</protein>
<evidence type="ECO:0000256" key="1">
    <source>
        <dbReference type="SAM" id="Phobius"/>
    </source>
</evidence>
<dbReference type="EMBL" id="JAVREM010000107">
    <property type="protein sequence ID" value="MDT0323416.1"/>
    <property type="molecule type" value="Genomic_DNA"/>
</dbReference>
<keyword evidence="1" id="KW-0812">Transmembrane</keyword>
<gene>
    <name evidence="2" type="ORF">RNC47_34450</name>
</gene>
<evidence type="ECO:0000313" key="2">
    <source>
        <dbReference type="EMBL" id="MDT0323416.1"/>
    </source>
</evidence>
<keyword evidence="3" id="KW-1185">Reference proteome</keyword>
<keyword evidence="1" id="KW-0472">Membrane</keyword>
<reference evidence="3" key="1">
    <citation type="submission" date="2023-07" db="EMBL/GenBank/DDBJ databases">
        <title>30 novel species of actinomycetes from the DSMZ collection.</title>
        <authorList>
            <person name="Nouioui I."/>
        </authorList>
    </citation>
    <scope>NUCLEOTIDE SEQUENCE [LARGE SCALE GENOMIC DNA]</scope>
    <source>
        <strain evidence="3">DSM 44918</strain>
    </source>
</reference>
<feature type="transmembrane region" description="Helical" evidence="1">
    <location>
        <begin position="44"/>
        <end position="65"/>
    </location>
</feature>
<organism evidence="2 3">
    <name type="scientific">Streptomyces millisiae</name>
    <dbReference type="NCBI Taxonomy" id="3075542"/>
    <lineage>
        <taxon>Bacteria</taxon>
        <taxon>Bacillati</taxon>
        <taxon>Actinomycetota</taxon>
        <taxon>Actinomycetes</taxon>
        <taxon>Kitasatosporales</taxon>
        <taxon>Streptomycetaceae</taxon>
        <taxon>Streptomyces</taxon>
    </lineage>
</organism>
<dbReference type="RefSeq" id="WP_311604615.1">
    <property type="nucleotide sequence ID" value="NZ_JAVREM010000107.1"/>
</dbReference>
<comment type="caution">
    <text evidence="2">The sequence shown here is derived from an EMBL/GenBank/DDBJ whole genome shotgun (WGS) entry which is preliminary data.</text>
</comment>
<accession>A0ABU2M0T1</accession>